<reference evidence="2 3" key="1">
    <citation type="submission" date="2020-07" db="EMBL/GenBank/DDBJ databases">
        <title>Sequencing the genomes of 1000 actinobacteria strains.</title>
        <authorList>
            <person name="Klenk H.-P."/>
        </authorList>
    </citation>
    <scope>NUCLEOTIDE SEQUENCE [LARGE SCALE GENOMIC DNA]</scope>
    <source>
        <strain evidence="2 3">DSM 45927</strain>
    </source>
</reference>
<dbReference type="RefSeq" id="WP_179766857.1">
    <property type="nucleotide sequence ID" value="NZ_JACCFO010000001.1"/>
</dbReference>
<sequence>MAAPLEDLRRELAELAPLADDLTPANLARLRERLPALVEDLEAHLVERRRGPARMHALRANRLLGDALYREGVQALRARDHGRAERLLLAAGEERVAAALRLIGWSARVAVPSLDNEAGEAVREGWQACWELTKAQRGNGRWRAAEQALKAVAARVAADGPYEAVAQDLKAVQAKLEQVDLKDSGHPVRAALRGLRPDVRRAARPAPTVSGHTAATGGPPGPPQAPFFSSGNYERRTRGR</sequence>
<keyword evidence="3" id="KW-1185">Reference proteome</keyword>
<feature type="region of interest" description="Disordered" evidence="1">
    <location>
        <begin position="196"/>
        <end position="240"/>
    </location>
</feature>
<name>A0A853BJ74_9ACTN</name>
<feature type="compositionally biased region" description="Low complexity" evidence="1">
    <location>
        <begin position="204"/>
        <end position="217"/>
    </location>
</feature>
<protein>
    <submittedName>
        <fullName evidence="2">Uncharacterized protein</fullName>
    </submittedName>
</protein>
<dbReference type="EMBL" id="JACCFO010000001">
    <property type="protein sequence ID" value="NYI95323.1"/>
    <property type="molecule type" value="Genomic_DNA"/>
</dbReference>
<comment type="caution">
    <text evidence="2">The sequence shown here is derived from an EMBL/GenBank/DDBJ whole genome shotgun (WGS) entry which is preliminary data.</text>
</comment>
<evidence type="ECO:0000256" key="1">
    <source>
        <dbReference type="SAM" id="MobiDB-lite"/>
    </source>
</evidence>
<evidence type="ECO:0000313" key="3">
    <source>
        <dbReference type="Proteomes" id="UP000575985"/>
    </source>
</evidence>
<accession>A0A853BJ74</accession>
<organism evidence="2 3">
    <name type="scientific">Streptomonospora nanhaiensis</name>
    <dbReference type="NCBI Taxonomy" id="1323731"/>
    <lineage>
        <taxon>Bacteria</taxon>
        <taxon>Bacillati</taxon>
        <taxon>Actinomycetota</taxon>
        <taxon>Actinomycetes</taxon>
        <taxon>Streptosporangiales</taxon>
        <taxon>Nocardiopsidaceae</taxon>
        <taxon>Streptomonospora</taxon>
    </lineage>
</organism>
<gene>
    <name evidence="2" type="ORF">HNR12_001600</name>
</gene>
<dbReference type="Proteomes" id="UP000575985">
    <property type="component" value="Unassembled WGS sequence"/>
</dbReference>
<dbReference type="AlphaFoldDB" id="A0A853BJ74"/>
<evidence type="ECO:0000313" key="2">
    <source>
        <dbReference type="EMBL" id="NYI95323.1"/>
    </source>
</evidence>
<proteinExistence type="predicted"/>